<evidence type="ECO:0000259" key="4">
    <source>
        <dbReference type="Pfam" id="PF01676"/>
    </source>
</evidence>
<dbReference type="GO" id="GO:0005829">
    <property type="term" value="C:cytosol"/>
    <property type="evidence" value="ECO:0007669"/>
    <property type="project" value="TreeGrafter"/>
</dbReference>
<comment type="caution">
    <text evidence="5">The sequence shown here is derived from an EMBL/GenBank/DDBJ whole genome shotgun (WGS) entry which is preliminary data.</text>
</comment>
<organism evidence="5 6">
    <name type="scientific">Fodinibius salinus</name>
    <dbReference type="NCBI Taxonomy" id="860790"/>
    <lineage>
        <taxon>Bacteria</taxon>
        <taxon>Pseudomonadati</taxon>
        <taxon>Balneolota</taxon>
        <taxon>Balneolia</taxon>
        <taxon>Balneolales</taxon>
        <taxon>Balneolaceae</taxon>
        <taxon>Fodinibius</taxon>
    </lineage>
</organism>
<protein>
    <submittedName>
        <fullName evidence="5">Phosphoglycerate mutase</fullName>
    </submittedName>
</protein>
<dbReference type="InterPro" id="IPR006124">
    <property type="entry name" value="Metalloenzyme"/>
</dbReference>
<evidence type="ECO:0000256" key="3">
    <source>
        <dbReference type="ARBA" id="ARBA00023211"/>
    </source>
</evidence>
<dbReference type="GO" id="GO:0000287">
    <property type="term" value="F:magnesium ion binding"/>
    <property type="evidence" value="ECO:0007669"/>
    <property type="project" value="InterPro"/>
</dbReference>
<reference evidence="5 6" key="1">
    <citation type="submission" date="2019-07" db="EMBL/GenBank/DDBJ databases">
        <title>Genomic Encyclopedia of Archaeal and Bacterial Type Strains, Phase II (KMG-II): from individual species to whole genera.</title>
        <authorList>
            <person name="Goeker M."/>
        </authorList>
    </citation>
    <scope>NUCLEOTIDE SEQUENCE [LARGE SCALE GENOMIC DNA]</scope>
    <source>
        <strain evidence="5 6">DSM 21935</strain>
    </source>
</reference>
<gene>
    <name evidence="5" type="ORF">LX73_1422</name>
</gene>
<dbReference type="GO" id="GO:0009117">
    <property type="term" value="P:nucleotide metabolic process"/>
    <property type="evidence" value="ECO:0007669"/>
    <property type="project" value="InterPro"/>
</dbReference>
<dbReference type="GO" id="GO:0008973">
    <property type="term" value="F:phosphopentomutase activity"/>
    <property type="evidence" value="ECO:0007669"/>
    <property type="project" value="InterPro"/>
</dbReference>
<feature type="domain" description="Metalloenzyme" evidence="4">
    <location>
        <begin position="183"/>
        <end position="288"/>
    </location>
</feature>
<dbReference type="SUPFAM" id="SSF53649">
    <property type="entry name" value="Alkaline phosphatase-like"/>
    <property type="match status" value="1"/>
</dbReference>
<dbReference type="PANTHER" id="PTHR21110">
    <property type="entry name" value="PHOSPHOPENTOMUTASE"/>
    <property type="match status" value="1"/>
</dbReference>
<evidence type="ECO:0000256" key="1">
    <source>
        <dbReference type="ARBA" id="ARBA00010373"/>
    </source>
</evidence>
<evidence type="ECO:0000313" key="5">
    <source>
        <dbReference type="EMBL" id="TYP93712.1"/>
    </source>
</evidence>
<dbReference type="EMBL" id="VNHY01000002">
    <property type="protein sequence ID" value="TYP93712.1"/>
    <property type="molecule type" value="Genomic_DNA"/>
</dbReference>
<keyword evidence="2" id="KW-0479">Metal-binding</keyword>
<dbReference type="Proteomes" id="UP000324595">
    <property type="component" value="Unassembled WGS sequence"/>
</dbReference>
<name>A0A5D3YJH3_9BACT</name>
<dbReference type="InterPro" id="IPR017850">
    <property type="entry name" value="Alkaline_phosphatase_core_sf"/>
</dbReference>
<evidence type="ECO:0000256" key="2">
    <source>
        <dbReference type="ARBA" id="ARBA00022723"/>
    </source>
</evidence>
<keyword evidence="6" id="KW-1185">Reference proteome</keyword>
<evidence type="ECO:0000313" key="6">
    <source>
        <dbReference type="Proteomes" id="UP000324595"/>
    </source>
</evidence>
<dbReference type="OrthoDB" id="9778226at2"/>
<dbReference type="Pfam" id="PF01676">
    <property type="entry name" value="Metalloenzyme"/>
    <property type="match status" value="1"/>
</dbReference>
<dbReference type="InterPro" id="IPR010045">
    <property type="entry name" value="DeoB"/>
</dbReference>
<accession>A0A5D3YJH3</accession>
<dbReference type="Gene3D" id="3.40.720.10">
    <property type="entry name" value="Alkaline Phosphatase, subunit A"/>
    <property type="match status" value="1"/>
</dbReference>
<keyword evidence="3" id="KW-0464">Manganese</keyword>
<dbReference type="PANTHER" id="PTHR21110:SF0">
    <property type="entry name" value="PHOSPHOPENTOMUTASE"/>
    <property type="match status" value="1"/>
</dbReference>
<comment type="similarity">
    <text evidence="1">Belongs to the phosphopentomutase family.</text>
</comment>
<proteinExistence type="inferred from homology"/>
<dbReference type="AlphaFoldDB" id="A0A5D3YJH3"/>
<dbReference type="GO" id="GO:0043094">
    <property type="term" value="P:metabolic compound salvage"/>
    <property type="evidence" value="ECO:0007669"/>
    <property type="project" value="InterPro"/>
</dbReference>
<sequence>MSLIFLFIDGVGLGEEGEANPFSRLSYPGFEKMAAGQSFTKDADEIIKNNHVFKQIDAVLGVEGLPQSGTGQTTLFSGENAAKKIGKHFGPFPHSGIKHLLTEQSLFSKAKRLGKKCGFINAYPDIFFEKAQKKNRWSCTTLMTKSAEIPLHTAEDVKNKKALTAGITQQAWRDHLNIDVPRISPENATDRLLNQSEYYDVLLYEYYLTDKAGHSQEHEKASNYLKTYDRFLNKLIKESPNDTTIILSSDHGNIEDLSVKTHTLNEVPLFVKGPGAAGFSNMGSIEELTPGILELLKKN</sequence>
<dbReference type="RefSeq" id="WP_148898770.1">
    <property type="nucleotide sequence ID" value="NZ_VNHY01000002.1"/>
</dbReference>